<dbReference type="EC" id="4.1.1.36" evidence="2"/>
<dbReference type="GO" id="GO:0015937">
    <property type="term" value="P:coenzyme A biosynthetic process"/>
    <property type="evidence" value="ECO:0007669"/>
    <property type="project" value="UniProtKB-ARBA"/>
</dbReference>
<dbReference type="EC" id="6.3.2.5" evidence="2"/>
<dbReference type="GO" id="GO:0004632">
    <property type="term" value="F:phosphopantothenate--cysteine ligase activity"/>
    <property type="evidence" value="ECO:0007669"/>
    <property type="project" value="UniProtKB-EC"/>
</dbReference>
<gene>
    <name evidence="2" type="ORF">AVDCRST_MAG71-987</name>
</gene>
<feature type="domain" description="DNA/pantothenate metabolism flavoprotein C-terminal" evidence="1">
    <location>
        <begin position="9"/>
        <end position="217"/>
    </location>
</feature>
<keyword evidence="2" id="KW-0436">Ligase</keyword>
<organism evidence="2">
    <name type="scientific">uncultured Lysobacter sp</name>
    <dbReference type="NCBI Taxonomy" id="271060"/>
    <lineage>
        <taxon>Bacteria</taxon>
        <taxon>Pseudomonadati</taxon>
        <taxon>Pseudomonadota</taxon>
        <taxon>Gammaproteobacteria</taxon>
        <taxon>Lysobacterales</taxon>
        <taxon>Lysobacteraceae</taxon>
        <taxon>Lysobacter</taxon>
        <taxon>environmental samples</taxon>
    </lineage>
</organism>
<evidence type="ECO:0000259" key="1">
    <source>
        <dbReference type="Pfam" id="PF04127"/>
    </source>
</evidence>
<name>A0A6J4KVC9_9GAMM</name>
<evidence type="ECO:0000313" key="2">
    <source>
        <dbReference type="EMBL" id="CAA9315731.1"/>
    </source>
</evidence>
<dbReference type="Pfam" id="PF04127">
    <property type="entry name" value="DFP"/>
    <property type="match status" value="1"/>
</dbReference>
<proteinExistence type="predicted"/>
<dbReference type="Gene3D" id="3.40.50.10300">
    <property type="entry name" value="CoaB-like"/>
    <property type="match status" value="1"/>
</dbReference>
<dbReference type="InterPro" id="IPR007085">
    <property type="entry name" value="DNA/pantothenate-metab_flavo_C"/>
</dbReference>
<dbReference type="EMBL" id="CADCUA010000264">
    <property type="protein sequence ID" value="CAA9315731.1"/>
    <property type="molecule type" value="Genomic_DNA"/>
</dbReference>
<reference evidence="2" key="1">
    <citation type="submission" date="2020-02" db="EMBL/GenBank/DDBJ databases">
        <authorList>
            <person name="Meier V. D."/>
        </authorList>
    </citation>
    <scope>NUCLEOTIDE SEQUENCE</scope>
    <source>
        <strain evidence="2">AVDCRST_MAG71</strain>
    </source>
</reference>
<keyword evidence="2" id="KW-0456">Lyase</keyword>
<dbReference type="InterPro" id="IPR035929">
    <property type="entry name" value="CoaB-like_sf"/>
</dbReference>
<accession>A0A6J4KVC9</accession>
<protein>
    <submittedName>
        <fullName evidence="2">Phosphopantothenoylcysteine decarboxylase / Phosphopantothenoylcysteine synthetase</fullName>
        <ecNumber evidence="2">4.1.1.36</ecNumber>
        <ecNumber evidence="2">6.3.2.5</ecNumber>
    </submittedName>
</protein>
<sequence>MSAGDFDFAERRVLISAGPTFEDIDPVRFIGNRSSGKMGFAIAQAAARRGARVMLIAGPVHLPTPDDVQRIDVRSAAQMHAAVLAQLPADIYIGAAAVADYTPREVAPIKMKKRPGQETLVLDLVRTPDILAELAAHAQRPPLVVGFAAETDRVAEYARGKLIAKRIDLIAANRVGIAGCGFESDDNALEVFWHDGERSLGPAPKAQLADALLDLVREQWCLRAGR</sequence>
<dbReference type="GO" id="GO:0004633">
    <property type="term" value="F:phosphopantothenoylcysteine decarboxylase activity"/>
    <property type="evidence" value="ECO:0007669"/>
    <property type="project" value="UniProtKB-EC"/>
</dbReference>
<dbReference type="AlphaFoldDB" id="A0A6J4KVC9"/>
<dbReference type="SUPFAM" id="SSF102645">
    <property type="entry name" value="CoaB-like"/>
    <property type="match status" value="1"/>
</dbReference>